<evidence type="ECO:0000313" key="2">
    <source>
        <dbReference type="EMBL" id="PZQ47408.1"/>
    </source>
</evidence>
<proteinExistence type="predicted"/>
<dbReference type="Proteomes" id="UP000249417">
    <property type="component" value="Unassembled WGS sequence"/>
</dbReference>
<feature type="chain" id="PRO_5016132556" evidence="1">
    <location>
        <begin position="22"/>
        <end position="219"/>
    </location>
</feature>
<sequence length="219" mass="23893">MKNVRTAFAALGLMTAAPAVAQDDLDYDVSAQIDACFEGMQFASTDDKEEDSFDLYGDNATKDAYCGFNLHVGDDRDAMSAFAVVNGKGTYTLNSEKNKPFSYTMNDTQSAVATDFNETVITYRKDVLNQVPEAEQALETLTQNGKIAVVSDSKNFLVVKTNDPELAIDSLPEHMMMSAQALTQNTAIINAALEQQIPQPQTSEAKTRIFVPVSFAAKF</sequence>
<protein>
    <submittedName>
        <fullName evidence="2">Uncharacterized protein</fullName>
    </submittedName>
</protein>
<gene>
    <name evidence="2" type="ORF">DI551_03330</name>
</gene>
<keyword evidence="1" id="KW-0732">Signal</keyword>
<organism evidence="2 3">
    <name type="scientific">Micavibrio aeruginosavorus</name>
    <dbReference type="NCBI Taxonomy" id="349221"/>
    <lineage>
        <taxon>Bacteria</taxon>
        <taxon>Pseudomonadati</taxon>
        <taxon>Bdellovibrionota</taxon>
        <taxon>Bdellovibrionia</taxon>
        <taxon>Bdellovibrionales</taxon>
        <taxon>Pseudobdellovibrionaceae</taxon>
        <taxon>Micavibrio</taxon>
    </lineage>
</organism>
<accession>A0A2W5N444</accession>
<dbReference type="AlphaFoldDB" id="A0A2W5N444"/>
<evidence type="ECO:0000313" key="3">
    <source>
        <dbReference type="Proteomes" id="UP000249417"/>
    </source>
</evidence>
<name>A0A2W5N444_9BACT</name>
<reference evidence="2 3" key="1">
    <citation type="submission" date="2017-08" db="EMBL/GenBank/DDBJ databases">
        <title>Infants hospitalized years apart are colonized by the same room-sourced microbial strains.</title>
        <authorList>
            <person name="Brooks B."/>
            <person name="Olm M.R."/>
            <person name="Firek B.A."/>
            <person name="Baker R."/>
            <person name="Thomas B.C."/>
            <person name="Morowitz M.J."/>
            <person name="Banfield J.F."/>
        </authorList>
    </citation>
    <scope>NUCLEOTIDE SEQUENCE [LARGE SCALE GENOMIC DNA]</scope>
    <source>
        <strain evidence="2">S2_005_002_R2_29</strain>
    </source>
</reference>
<feature type="signal peptide" evidence="1">
    <location>
        <begin position="1"/>
        <end position="21"/>
    </location>
</feature>
<comment type="caution">
    <text evidence="2">The sequence shown here is derived from an EMBL/GenBank/DDBJ whole genome shotgun (WGS) entry which is preliminary data.</text>
</comment>
<evidence type="ECO:0000256" key="1">
    <source>
        <dbReference type="SAM" id="SignalP"/>
    </source>
</evidence>
<dbReference type="EMBL" id="QFQB01000013">
    <property type="protein sequence ID" value="PZQ47408.1"/>
    <property type="molecule type" value="Genomic_DNA"/>
</dbReference>